<dbReference type="PROSITE" id="PS01124">
    <property type="entry name" value="HTH_ARAC_FAMILY_2"/>
    <property type="match status" value="1"/>
</dbReference>
<reference evidence="5 6" key="1">
    <citation type="submission" date="2017-03" db="EMBL/GenBank/DDBJ databases">
        <authorList>
            <person name="Safronova V.I."/>
            <person name="Sazanova A.L."/>
            <person name="Chirak E.R."/>
        </authorList>
    </citation>
    <scope>NUCLEOTIDE SEQUENCE [LARGE SCALE GENOMIC DNA]</scope>
    <source>
        <strain evidence="5 6">Tri-43</strain>
    </source>
</reference>
<dbReference type="PANTHER" id="PTHR46796:SF7">
    <property type="entry name" value="ARAC FAMILY TRANSCRIPTIONAL REGULATOR"/>
    <property type="match status" value="1"/>
</dbReference>
<dbReference type="InterPro" id="IPR009057">
    <property type="entry name" value="Homeodomain-like_sf"/>
</dbReference>
<dbReference type="EMBL" id="MZMU01000012">
    <property type="protein sequence ID" value="RXT24024.1"/>
    <property type="molecule type" value="Genomic_DNA"/>
</dbReference>
<keyword evidence="3" id="KW-0804">Transcription</keyword>
<keyword evidence="2" id="KW-0238">DNA-binding</keyword>
<comment type="caution">
    <text evidence="5">The sequence shown here is derived from an EMBL/GenBank/DDBJ whole genome shotgun (WGS) entry which is preliminary data.</text>
</comment>
<protein>
    <submittedName>
        <fullName evidence="5">AraC family transcriptional regulator</fullName>
    </submittedName>
</protein>
<dbReference type="InterPro" id="IPR032783">
    <property type="entry name" value="AraC_lig"/>
</dbReference>
<dbReference type="SUPFAM" id="SSF46689">
    <property type="entry name" value="Homeodomain-like"/>
    <property type="match status" value="2"/>
</dbReference>
<dbReference type="InterPro" id="IPR020449">
    <property type="entry name" value="Tscrpt_reg_AraC-type_HTH"/>
</dbReference>
<name>A0A4Q1TY79_RHILE</name>
<dbReference type="GO" id="GO:0003700">
    <property type="term" value="F:DNA-binding transcription factor activity"/>
    <property type="evidence" value="ECO:0007669"/>
    <property type="project" value="InterPro"/>
</dbReference>
<keyword evidence="1" id="KW-0805">Transcription regulation</keyword>
<dbReference type="Pfam" id="PF12833">
    <property type="entry name" value="HTH_18"/>
    <property type="match status" value="1"/>
</dbReference>
<dbReference type="InterPro" id="IPR050204">
    <property type="entry name" value="AraC_XylS_family_regulators"/>
</dbReference>
<evidence type="ECO:0000313" key="6">
    <source>
        <dbReference type="Proteomes" id="UP000290767"/>
    </source>
</evidence>
<dbReference type="Pfam" id="PF12852">
    <property type="entry name" value="Cupin_6"/>
    <property type="match status" value="1"/>
</dbReference>
<organism evidence="5 6">
    <name type="scientific">Rhizobium leguminosarum</name>
    <dbReference type="NCBI Taxonomy" id="384"/>
    <lineage>
        <taxon>Bacteria</taxon>
        <taxon>Pseudomonadati</taxon>
        <taxon>Pseudomonadota</taxon>
        <taxon>Alphaproteobacteria</taxon>
        <taxon>Hyphomicrobiales</taxon>
        <taxon>Rhizobiaceae</taxon>
        <taxon>Rhizobium/Agrobacterium group</taxon>
        <taxon>Rhizobium</taxon>
    </lineage>
</organism>
<dbReference type="InterPro" id="IPR018060">
    <property type="entry name" value="HTH_AraC"/>
</dbReference>
<dbReference type="RefSeq" id="WP_129420108.1">
    <property type="nucleotide sequence ID" value="NZ_MZMU01000012.1"/>
</dbReference>
<dbReference type="PRINTS" id="PR00032">
    <property type="entry name" value="HTHARAC"/>
</dbReference>
<sequence length="309" mass="34142">MDPLSEMLALLKPKSYITAGFDAGGSWALILDDLAGRIKCYAVVKGGCWLSMEESDGPVFLKAGDCFVLPTGRPALIASDLEAEPELASQTLHPDRSGEVVTFNGGGDVFLVGSRFEVNGRHAEVMLQALPPFIHVESTQDRTKLRLYIELMMDELRDARPGAFQVAQNLSHMMLAQALRLFLESSPGGVGWFTALADPRLAQSIKAMHSDPSHAWTLEELARKAGMSRTSFAQYFRRRVGETPISYLARWRMMSAGTKLIQGEETMAEISMSLGYSSEHAFSTAFKRIMGQSPRRYGRSQKQNVNSDQ</sequence>
<dbReference type="AlphaFoldDB" id="A0A4Q1TY79"/>
<evidence type="ECO:0000256" key="1">
    <source>
        <dbReference type="ARBA" id="ARBA00023015"/>
    </source>
</evidence>
<dbReference type="GO" id="GO:0043565">
    <property type="term" value="F:sequence-specific DNA binding"/>
    <property type="evidence" value="ECO:0007669"/>
    <property type="project" value="InterPro"/>
</dbReference>
<dbReference type="PANTHER" id="PTHR46796">
    <property type="entry name" value="HTH-TYPE TRANSCRIPTIONAL ACTIVATOR RHAS-RELATED"/>
    <property type="match status" value="1"/>
</dbReference>
<evidence type="ECO:0000256" key="2">
    <source>
        <dbReference type="ARBA" id="ARBA00023125"/>
    </source>
</evidence>
<accession>A0A4Q1TY79</accession>
<evidence type="ECO:0000259" key="4">
    <source>
        <dbReference type="PROSITE" id="PS01124"/>
    </source>
</evidence>
<dbReference type="Gene3D" id="1.10.10.60">
    <property type="entry name" value="Homeodomain-like"/>
    <property type="match status" value="2"/>
</dbReference>
<dbReference type="SMART" id="SM00342">
    <property type="entry name" value="HTH_ARAC"/>
    <property type="match status" value="1"/>
</dbReference>
<feature type="domain" description="HTH araC/xylS-type" evidence="4">
    <location>
        <begin position="202"/>
        <end position="300"/>
    </location>
</feature>
<proteinExistence type="predicted"/>
<evidence type="ECO:0000256" key="3">
    <source>
        <dbReference type="ARBA" id="ARBA00023163"/>
    </source>
</evidence>
<evidence type="ECO:0000313" key="5">
    <source>
        <dbReference type="EMBL" id="RXT24024.1"/>
    </source>
</evidence>
<dbReference type="Proteomes" id="UP000290767">
    <property type="component" value="Unassembled WGS sequence"/>
</dbReference>
<gene>
    <name evidence="5" type="ORF">B5P46_19080</name>
</gene>